<reference evidence="3 4" key="1">
    <citation type="submission" date="2018-10" db="EMBL/GenBank/DDBJ databases">
        <title>Transmission dynamics of multidrug resistant bacteria on intensive care unit surfaces.</title>
        <authorList>
            <person name="D'Souza A.W."/>
            <person name="Potter R.F."/>
            <person name="Wallace M."/>
            <person name="Shupe A."/>
            <person name="Patel S."/>
            <person name="Sun S."/>
            <person name="Gul D."/>
            <person name="Kwon J.H."/>
            <person name="Andleeb S."/>
            <person name="Burnham C.-A.D."/>
            <person name="Dantas G."/>
        </authorList>
    </citation>
    <scope>NUCLEOTIDE SEQUENCE [LARGE SCALE GENOMIC DNA]</scope>
    <source>
        <strain evidence="3 4">PX_177</strain>
    </source>
</reference>
<dbReference type="Pfam" id="PF14090">
    <property type="entry name" value="HTH_39"/>
    <property type="match status" value="1"/>
</dbReference>
<name>A0A427ED68_9GAMM</name>
<comment type="caution">
    <text evidence="3">The sequence shown here is derived from an EMBL/GenBank/DDBJ whole genome shotgun (WGS) entry which is preliminary data.</text>
</comment>
<evidence type="ECO:0000259" key="2">
    <source>
        <dbReference type="Pfam" id="PF14090"/>
    </source>
</evidence>
<dbReference type="InterPro" id="IPR055245">
    <property type="entry name" value="HTH_proteobacteria"/>
</dbReference>
<feature type="domain" description="Winged helix-turn-helix" evidence="2">
    <location>
        <begin position="26"/>
        <end position="91"/>
    </location>
</feature>
<feature type="region of interest" description="Disordered" evidence="1">
    <location>
        <begin position="1"/>
        <end position="26"/>
    </location>
</feature>
<sequence>MTDTKKADQQASPKKTPGHSTSTEAQRARLLARLKAGPIDTITARRELNILMPAARIKELREAGYPIETQRITLIDDHGRNHSGIALYYLRTSSKTGRATA</sequence>
<dbReference type="Proteomes" id="UP000276506">
    <property type="component" value="Unassembled WGS sequence"/>
</dbReference>
<protein>
    <recommendedName>
        <fullName evidence="2">Winged helix-turn-helix domain-containing protein</fullName>
    </recommendedName>
</protein>
<accession>A0A427ED68</accession>
<evidence type="ECO:0000313" key="4">
    <source>
        <dbReference type="Proteomes" id="UP000276506"/>
    </source>
</evidence>
<dbReference type="EMBL" id="RHQL01000001">
    <property type="protein sequence ID" value="RRV14482.1"/>
    <property type="molecule type" value="Genomic_DNA"/>
</dbReference>
<proteinExistence type="predicted"/>
<gene>
    <name evidence="3" type="ORF">EGJ28_03680</name>
</gene>
<evidence type="ECO:0000256" key="1">
    <source>
        <dbReference type="SAM" id="MobiDB-lite"/>
    </source>
</evidence>
<dbReference type="AlphaFoldDB" id="A0A427ED68"/>
<organism evidence="3 4">
    <name type="scientific">Stutzerimonas xanthomarina</name>
    <dbReference type="NCBI Taxonomy" id="271420"/>
    <lineage>
        <taxon>Bacteria</taxon>
        <taxon>Pseudomonadati</taxon>
        <taxon>Pseudomonadota</taxon>
        <taxon>Gammaproteobacteria</taxon>
        <taxon>Pseudomonadales</taxon>
        <taxon>Pseudomonadaceae</taxon>
        <taxon>Stutzerimonas</taxon>
    </lineage>
</organism>
<feature type="compositionally biased region" description="Polar residues" evidence="1">
    <location>
        <begin position="9"/>
        <end position="24"/>
    </location>
</feature>
<dbReference type="RefSeq" id="WP_125876078.1">
    <property type="nucleotide sequence ID" value="NZ_RHQL01000001.1"/>
</dbReference>
<evidence type="ECO:0000313" key="3">
    <source>
        <dbReference type="EMBL" id="RRV14482.1"/>
    </source>
</evidence>